<proteinExistence type="predicted"/>
<gene>
    <name evidence="1" type="ORF">BW737_001510</name>
</gene>
<evidence type="ECO:0000313" key="2">
    <source>
        <dbReference type="Proteomes" id="UP000194577"/>
    </source>
</evidence>
<dbReference type="RefSeq" id="WP_086615786.1">
    <property type="nucleotide sequence ID" value="NZ_MTPX02000010.1"/>
</dbReference>
<reference evidence="1 2" key="1">
    <citation type="submission" date="2017-10" db="EMBL/GenBank/DDBJ databases">
        <title>Draft genome sequence of cellulolytic Actinomyces sp CtC72 isolated from cattle rumen fluid.</title>
        <authorList>
            <person name="Joshi A.J."/>
            <person name="Vasudevan G."/>
            <person name="Lanjekar V.B."/>
            <person name="Hivarkar S."/>
            <person name="Engineer A."/>
            <person name="Pore S.D."/>
            <person name="Dhakephalkar P.K."/>
            <person name="Dagar S."/>
        </authorList>
    </citation>
    <scope>NUCLEOTIDE SEQUENCE [LARGE SCALE GENOMIC DNA]</scope>
    <source>
        <strain evidence="2">CtC72</strain>
    </source>
</reference>
<name>A0ABX4MDN5_9ACTO</name>
<comment type="caution">
    <text evidence="1">The sequence shown here is derived from an EMBL/GenBank/DDBJ whole genome shotgun (WGS) entry which is preliminary data.</text>
</comment>
<dbReference type="EMBL" id="MTPX02000010">
    <property type="protein sequence ID" value="PHP53590.1"/>
    <property type="molecule type" value="Genomic_DNA"/>
</dbReference>
<dbReference type="Proteomes" id="UP000194577">
    <property type="component" value="Unassembled WGS sequence"/>
</dbReference>
<protein>
    <submittedName>
        <fullName evidence="1">Uncharacterized protein</fullName>
    </submittedName>
</protein>
<organism evidence="1 2">
    <name type="scientific">Actinomyces ruminis</name>
    <dbReference type="NCBI Taxonomy" id="1937003"/>
    <lineage>
        <taxon>Bacteria</taxon>
        <taxon>Bacillati</taxon>
        <taxon>Actinomycetota</taxon>
        <taxon>Actinomycetes</taxon>
        <taxon>Actinomycetales</taxon>
        <taxon>Actinomycetaceae</taxon>
        <taxon>Actinomyces</taxon>
    </lineage>
</organism>
<accession>A0ABX4MDN5</accession>
<evidence type="ECO:0000313" key="1">
    <source>
        <dbReference type="EMBL" id="PHP53590.1"/>
    </source>
</evidence>
<sequence>MFPVGGGPSDTASAVDIVSGGEDVADGIQAGADAVFNALARVDGIVLTWHQLQTDAAPGTPDVHMCSRTSQ</sequence>
<keyword evidence="2" id="KW-1185">Reference proteome</keyword>